<feature type="transmembrane region" description="Helical" evidence="1">
    <location>
        <begin position="21"/>
        <end position="42"/>
    </location>
</feature>
<dbReference type="Proteomes" id="UP000248887">
    <property type="component" value="Unassembled WGS sequence"/>
</dbReference>
<comment type="caution">
    <text evidence="2">The sequence shown here is derived from an EMBL/GenBank/DDBJ whole genome shotgun (WGS) entry which is preliminary data.</text>
</comment>
<feature type="transmembrane region" description="Helical" evidence="1">
    <location>
        <begin position="179"/>
        <end position="196"/>
    </location>
</feature>
<dbReference type="AlphaFoldDB" id="A0A2W5R691"/>
<name>A0A2W5R691_ANCNO</name>
<feature type="transmembrane region" description="Helical" evidence="1">
    <location>
        <begin position="249"/>
        <end position="268"/>
    </location>
</feature>
<accession>A0A2W5R691</accession>
<proteinExistence type="predicted"/>
<evidence type="ECO:0008006" key="4">
    <source>
        <dbReference type="Google" id="ProtNLM"/>
    </source>
</evidence>
<dbReference type="EMBL" id="QFQD01000011">
    <property type="protein sequence ID" value="PZQ84314.1"/>
    <property type="molecule type" value="Genomic_DNA"/>
</dbReference>
<protein>
    <recommendedName>
        <fullName evidence="4">O-antigen polymerase</fullName>
    </recommendedName>
</protein>
<feature type="transmembrane region" description="Helical" evidence="1">
    <location>
        <begin position="378"/>
        <end position="408"/>
    </location>
</feature>
<evidence type="ECO:0000313" key="3">
    <source>
        <dbReference type="Proteomes" id="UP000248887"/>
    </source>
</evidence>
<reference evidence="2 3" key="1">
    <citation type="submission" date="2017-08" db="EMBL/GenBank/DDBJ databases">
        <title>Infants hospitalized years apart are colonized by the same room-sourced microbial strains.</title>
        <authorList>
            <person name="Brooks B."/>
            <person name="Olm M.R."/>
            <person name="Firek B.A."/>
            <person name="Baker R."/>
            <person name="Thomas B.C."/>
            <person name="Morowitz M.J."/>
            <person name="Banfield J.F."/>
        </authorList>
    </citation>
    <scope>NUCLEOTIDE SEQUENCE [LARGE SCALE GENOMIC DNA]</scope>
    <source>
        <strain evidence="2">S2_005_001_R2_27</strain>
    </source>
</reference>
<gene>
    <name evidence="2" type="ORF">DI549_05390</name>
</gene>
<feature type="transmembrane region" description="Helical" evidence="1">
    <location>
        <begin position="205"/>
        <end position="222"/>
    </location>
</feature>
<feature type="transmembrane region" description="Helical" evidence="1">
    <location>
        <begin position="77"/>
        <end position="98"/>
    </location>
</feature>
<sequence>MSLPRGFVPPTHVVSGERFSGPVMTILLIGIFPFFAQTFYYLHEFPLPYLLSKAWPVLCVPLTLYALINMRLPAKNMFLFFFAYAIGFTPLNSILRLGNGLSDAFITTVKVWPLTYYFALSALLVWLSPHVGRLRTVIIGLGYATFVVMILLWLVLPTSSYVNDPALGKLLMQDIERGYRIYMPMFFGSLLLFYLTRSFMQQPRWLPVLFILIGFIALLSIYKQRTAIGGMFLVCVNAAVLSLAPQRRLLVIGLFLAVVPLGIGYLVVHNADGLVESLGGSLTVRQTSLALATNFLGDDPWRWLFGVGATTRFGSVTLADIFGNSQFFIADLGWIGIIFEYGLLGALLLAGLYGWGLYCVLSLTRGSKDPLALAMSDYIIYMLVTSTVYSLVFTPGELGVVMALAVYFTRARAGRGHVAPSAHRVRFAINRQPKGH</sequence>
<feature type="transmembrane region" description="Helical" evidence="1">
    <location>
        <begin position="334"/>
        <end position="358"/>
    </location>
</feature>
<feature type="transmembrane region" description="Helical" evidence="1">
    <location>
        <begin position="104"/>
        <end position="127"/>
    </location>
</feature>
<organism evidence="2 3">
    <name type="scientific">Ancylobacter novellus</name>
    <name type="common">Thiobacillus novellus</name>
    <dbReference type="NCBI Taxonomy" id="921"/>
    <lineage>
        <taxon>Bacteria</taxon>
        <taxon>Pseudomonadati</taxon>
        <taxon>Pseudomonadota</taxon>
        <taxon>Alphaproteobacteria</taxon>
        <taxon>Hyphomicrobiales</taxon>
        <taxon>Xanthobacteraceae</taxon>
        <taxon>Ancylobacter</taxon>
    </lineage>
</organism>
<evidence type="ECO:0000256" key="1">
    <source>
        <dbReference type="SAM" id="Phobius"/>
    </source>
</evidence>
<keyword evidence="1" id="KW-1133">Transmembrane helix</keyword>
<evidence type="ECO:0000313" key="2">
    <source>
        <dbReference type="EMBL" id="PZQ84314.1"/>
    </source>
</evidence>
<feature type="transmembrane region" description="Helical" evidence="1">
    <location>
        <begin position="134"/>
        <end position="156"/>
    </location>
</feature>
<keyword evidence="1" id="KW-0472">Membrane</keyword>
<feature type="transmembrane region" description="Helical" evidence="1">
    <location>
        <begin position="54"/>
        <end position="70"/>
    </location>
</feature>
<keyword evidence="1" id="KW-0812">Transmembrane</keyword>
<feature type="transmembrane region" description="Helical" evidence="1">
    <location>
        <begin position="303"/>
        <end position="322"/>
    </location>
</feature>
<feature type="transmembrane region" description="Helical" evidence="1">
    <location>
        <begin position="228"/>
        <end position="244"/>
    </location>
</feature>